<dbReference type="PROSITE" id="PS50292">
    <property type="entry name" value="PEROXIDASE_3"/>
    <property type="match status" value="1"/>
</dbReference>
<name>A0ABS4AUS5_9PROT</name>
<comment type="caution">
    <text evidence="4">The sequence shown here is derived from an EMBL/GenBank/DDBJ whole genome shotgun (WGS) entry which is preliminary data.</text>
</comment>
<evidence type="ECO:0000256" key="3">
    <source>
        <dbReference type="ARBA" id="ARBA00023180"/>
    </source>
</evidence>
<comment type="subcellular location">
    <subcellularLocation>
        <location evidence="1">Secreted</location>
    </subcellularLocation>
</comment>
<keyword evidence="5" id="KW-1185">Reference proteome</keyword>
<dbReference type="EMBL" id="JAGIYZ010000010">
    <property type="protein sequence ID" value="MBP0464546.1"/>
    <property type="molecule type" value="Genomic_DNA"/>
</dbReference>
<sequence length="557" mass="60000">MTKRHNRIHYYLANKGMICGEVERPATPAEEARAFRFSRIVESGTPAASDALLEALADKMAEAAPDTDSAIPAGFTYLGQFVDHDLTRDRTQVGLGTAVPVEDLVQARSPALDLDSVYGEGPGTASSAAFYQADGVRLKLGTTKSSGPPATPVATLDLDGFDLPRKGASGPAEEARQALIADPRNDENLAVAQTHLAFLRFHNKVCDRLAAAGTPSAVLFERARETVVKHYQWMLRFDFLPRIVDPAIVTDVFSVGRRFFEVGATGFPTMPVEFSVAAYRLGHSMIRDKYDWNAVFAPGGAIGDFGTLDNLFRFSGTSGNLSPASDLDNPIDGPFERLPTNWVSDWTRMFDFANEGVPALAPEPGHAVNMARPIDIRLTDPLKVLPLGSFGARGGGVAVPAAQRNLAFRNLVRGRMVRLATAQEVVKAMQDAGIAITPLTSAQIIGSEFTGLPQALRDELVTATPLWFYVLREAGLNGGKMGSIGGRIVAEVFHRAIEGSRISILRDPFFTPTLGRVANMFRMTDLLGIAFDGAAGELRPLSQNAPRPTPAQMQPAP</sequence>
<dbReference type="SUPFAM" id="SSF48113">
    <property type="entry name" value="Heme-dependent peroxidases"/>
    <property type="match status" value="1"/>
</dbReference>
<dbReference type="RefSeq" id="WP_209351939.1">
    <property type="nucleotide sequence ID" value="NZ_JAGIYZ010000010.1"/>
</dbReference>
<dbReference type="Pfam" id="PF03098">
    <property type="entry name" value="An_peroxidase"/>
    <property type="match status" value="1"/>
</dbReference>
<reference evidence="4 5" key="1">
    <citation type="submission" date="2021-03" db="EMBL/GenBank/DDBJ databases">
        <authorList>
            <person name="So Y."/>
        </authorList>
    </citation>
    <scope>NUCLEOTIDE SEQUENCE [LARGE SCALE GENOMIC DNA]</scope>
    <source>
        <strain evidence="4 5">PWR1</strain>
    </source>
</reference>
<evidence type="ECO:0000256" key="2">
    <source>
        <dbReference type="ARBA" id="ARBA00022525"/>
    </source>
</evidence>
<dbReference type="InterPro" id="IPR010255">
    <property type="entry name" value="Haem_peroxidase_sf"/>
</dbReference>
<dbReference type="InterPro" id="IPR019791">
    <property type="entry name" value="Haem_peroxidase_animal"/>
</dbReference>
<accession>A0ABS4AUS5</accession>
<evidence type="ECO:0008006" key="6">
    <source>
        <dbReference type="Google" id="ProtNLM"/>
    </source>
</evidence>
<proteinExistence type="predicted"/>
<dbReference type="Gene3D" id="1.10.640.10">
    <property type="entry name" value="Haem peroxidase domain superfamily, animal type"/>
    <property type="match status" value="1"/>
</dbReference>
<evidence type="ECO:0000256" key="1">
    <source>
        <dbReference type="ARBA" id="ARBA00004613"/>
    </source>
</evidence>
<dbReference type="PANTHER" id="PTHR11475:SF4">
    <property type="entry name" value="CHORION PEROXIDASE"/>
    <property type="match status" value="1"/>
</dbReference>
<dbReference type="CDD" id="cd09819">
    <property type="entry name" value="An_peroxidase_bacterial_1"/>
    <property type="match status" value="1"/>
</dbReference>
<gene>
    <name evidence="4" type="ORF">J5Y09_11570</name>
</gene>
<dbReference type="PANTHER" id="PTHR11475">
    <property type="entry name" value="OXIDASE/PEROXIDASE"/>
    <property type="match status" value="1"/>
</dbReference>
<organism evidence="4 5">
    <name type="scientific">Roseomonas nitratireducens</name>
    <dbReference type="NCBI Taxonomy" id="2820810"/>
    <lineage>
        <taxon>Bacteria</taxon>
        <taxon>Pseudomonadati</taxon>
        <taxon>Pseudomonadota</taxon>
        <taxon>Alphaproteobacteria</taxon>
        <taxon>Acetobacterales</taxon>
        <taxon>Roseomonadaceae</taxon>
        <taxon>Roseomonas</taxon>
    </lineage>
</organism>
<keyword evidence="2" id="KW-0964">Secreted</keyword>
<evidence type="ECO:0000313" key="4">
    <source>
        <dbReference type="EMBL" id="MBP0464546.1"/>
    </source>
</evidence>
<protein>
    <recommendedName>
        <fullName evidence="6">Heme peroxidase</fullName>
    </recommendedName>
</protein>
<evidence type="ECO:0000313" key="5">
    <source>
        <dbReference type="Proteomes" id="UP000680815"/>
    </source>
</evidence>
<dbReference type="Proteomes" id="UP000680815">
    <property type="component" value="Unassembled WGS sequence"/>
</dbReference>
<keyword evidence="3" id="KW-0325">Glycoprotein</keyword>
<dbReference type="InterPro" id="IPR037120">
    <property type="entry name" value="Haem_peroxidase_sf_animal"/>
</dbReference>